<dbReference type="RefSeq" id="WP_053341812.1">
    <property type="nucleotide sequence ID" value="NZ_LFPA01000116.1"/>
</dbReference>
<keyword evidence="1" id="KW-0472">Membrane</keyword>
<keyword evidence="1" id="KW-1133">Transmembrane helix</keyword>
<dbReference type="InterPro" id="IPR007813">
    <property type="entry name" value="PilN"/>
</dbReference>
<dbReference type="AlphaFoldDB" id="A0A0M1LD32"/>
<dbReference type="PANTHER" id="PTHR40278:SF1">
    <property type="entry name" value="DNA UTILIZATION PROTEIN HOFN"/>
    <property type="match status" value="1"/>
</dbReference>
<dbReference type="InterPro" id="IPR052534">
    <property type="entry name" value="Extracell_DNA_Util/SecSys_Comp"/>
</dbReference>
<accession>A0A0M1LD32</accession>
<gene>
    <name evidence="2" type="ORF">FC774_13605</name>
    <name evidence="3" type="ORF">FDB51_06635</name>
</gene>
<sequence length="187" mass="21005">MKDINFFSHYQGKDQEKKNAMIYIYGAMGVVGALIIITLIVNTTRILLLNKSISNYNEKLNTPEIKQKYSEAEKINNEIDILTKYDSALNDVLGKVNSRNNVSDRVLTSINSTIPSQISFKTLQINNDVLIIQGISSSRDAVGEFQHNLKELSIINDAFVNSIDIDGALEGNYSFDIKCILKEVNLR</sequence>
<dbReference type="EMBL" id="SWVK01000007">
    <property type="protein sequence ID" value="NFN34817.1"/>
    <property type="molecule type" value="Genomic_DNA"/>
</dbReference>
<dbReference type="OrthoDB" id="1707667at2"/>
<name>A0A0M1LD32_CLOBO</name>
<evidence type="ECO:0000313" key="3">
    <source>
        <dbReference type="EMBL" id="NFN34817.1"/>
    </source>
</evidence>
<reference evidence="4 5" key="1">
    <citation type="submission" date="2019-04" db="EMBL/GenBank/DDBJ databases">
        <title>Genome sequencing of Clostridium botulinum Groups I-IV and Clostridium butyricum.</title>
        <authorList>
            <person name="Brunt J."/>
            <person name="Van Vliet A.H.M."/>
            <person name="Stringer S.C."/>
            <person name="Carter A.T."/>
            <person name="Peck M.W."/>
        </authorList>
    </citation>
    <scope>NUCLEOTIDE SEQUENCE [LARGE SCALE GENOMIC DNA]</scope>
    <source>
        <strain evidence="2 5">1605</strain>
        <strain evidence="3 4">CB-K-33E</strain>
    </source>
</reference>
<evidence type="ECO:0000313" key="4">
    <source>
        <dbReference type="Proteomes" id="UP000473681"/>
    </source>
</evidence>
<proteinExistence type="predicted"/>
<comment type="caution">
    <text evidence="2">The sequence shown here is derived from an EMBL/GenBank/DDBJ whole genome shotgun (WGS) entry which is preliminary data.</text>
</comment>
<dbReference type="EMBL" id="SWOV01000042">
    <property type="protein sequence ID" value="NFF88891.1"/>
    <property type="molecule type" value="Genomic_DNA"/>
</dbReference>
<protein>
    <submittedName>
        <fullName evidence="2">PilN domain-containing protein</fullName>
    </submittedName>
</protein>
<dbReference type="Pfam" id="PF05137">
    <property type="entry name" value="PilN"/>
    <property type="match status" value="1"/>
</dbReference>
<evidence type="ECO:0000313" key="2">
    <source>
        <dbReference type="EMBL" id="NFF88891.1"/>
    </source>
</evidence>
<dbReference type="PANTHER" id="PTHR40278">
    <property type="entry name" value="DNA UTILIZATION PROTEIN HOFN"/>
    <property type="match status" value="1"/>
</dbReference>
<dbReference type="Proteomes" id="UP000473681">
    <property type="component" value="Unassembled WGS sequence"/>
</dbReference>
<keyword evidence="1" id="KW-0812">Transmembrane</keyword>
<evidence type="ECO:0000313" key="5">
    <source>
        <dbReference type="Proteomes" id="UP000476820"/>
    </source>
</evidence>
<organism evidence="2 5">
    <name type="scientific">Clostridium botulinum</name>
    <dbReference type="NCBI Taxonomy" id="1491"/>
    <lineage>
        <taxon>Bacteria</taxon>
        <taxon>Bacillati</taxon>
        <taxon>Bacillota</taxon>
        <taxon>Clostridia</taxon>
        <taxon>Eubacteriales</taxon>
        <taxon>Clostridiaceae</taxon>
        <taxon>Clostridium</taxon>
    </lineage>
</organism>
<dbReference type="Proteomes" id="UP000476820">
    <property type="component" value="Unassembled WGS sequence"/>
</dbReference>
<evidence type="ECO:0000256" key="1">
    <source>
        <dbReference type="SAM" id="Phobius"/>
    </source>
</evidence>
<feature type="transmembrane region" description="Helical" evidence="1">
    <location>
        <begin position="20"/>
        <end position="41"/>
    </location>
</feature>